<feature type="compositionally biased region" description="Basic residues" evidence="1">
    <location>
        <begin position="57"/>
        <end position="66"/>
    </location>
</feature>
<reference evidence="2" key="1">
    <citation type="submission" date="2020-05" db="EMBL/GenBank/DDBJ databases">
        <authorList>
            <person name="Chiriac C."/>
            <person name="Salcher M."/>
            <person name="Ghai R."/>
            <person name="Kavagutti S V."/>
        </authorList>
    </citation>
    <scope>NUCLEOTIDE SEQUENCE</scope>
</reference>
<protein>
    <submittedName>
        <fullName evidence="2">Uncharacterized protein</fullName>
    </submittedName>
</protein>
<gene>
    <name evidence="2" type="ORF">UFOVP60_31</name>
</gene>
<dbReference type="EMBL" id="LR797821">
    <property type="protein sequence ID" value="CAB4241371.1"/>
    <property type="molecule type" value="Genomic_DNA"/>
</dbReference>
<organism evidence="2">
    <name type="scientific">uncultured Caudovirales phage</name>
    <dbReference type="NCBI Taxonomy" id="2100421"/>
    <lineage>
        <taxon>Viruses</taxon>
        <taxon>Duplodnaviria</taxon>
        <taxon>Heunggongvirae</taxon>
        <taxon>Uroviricota</taxon>
        <taxon>Caudoviricetes</taxon>
        <taxon>Peduoviridae</taxon>
        <taxon>Maltschvirus</taxon>
        <taxon>Maltschvirus maltsch</taxon>
    </lineage>
</organism>
<name>A0A6J5T9Z3_9CAUD</name>
<feature type="region of interest" description="Disordered" evidence="1">
    <location>
        <begin position="44"/>
        <end position="66"/>
    </location>
</feature>
<evidence type="ECO:0000313" key="2">
    <source>
        <dbReference type="EMBL" id="CAB4241371.1"/>
    </source>
</evidence>
<accession>A0A6J5T9Z3</accession>
<evidence type="ECO:0000256" key="1">
    <source>
        <dbReference type="SAM" id="MobiDB-lite"/>
    </source>
</evidence>
<proteinExistence type="predicted"/>
<sequence length="66" mass="7610">MKTHPNEVFRRQRGHIETLQGQVKNLQATNLNLLFKVVFGSTPQPVPKSWQHGPTKLARRVHKEQA</sequence>